<dbReference type="Gene3D" id="3.30.420.10">
    <property type="entry name" value="Ribonuclease H-like superfamily/Ribonuclease H"/>
    <property type="match status" value="1"/>
</dbReference>
<dbReference type="EMBL" id="JACGWJ010000016">
    <property type="protein sequence ID" value="KAL0361500.1"/>
    <property type="molecule type" value="Genomic_DNA"/>
</dbReference>
<reference evidence="1" key="1">
    <citation type="submission" date="2020-06" db="EMBL/GenBank/DDBJ databases">
        <authorList>
            <person name="Li T."/>
            <person name="Hu X."/>
            <person name="Zhang T."/>
            <person name="Song X."/>
            <person name="Zhang H."/>
            <person name="Dai N."/>
            <person name="Sheng W."/>
            <person name="Hou X."/>
            <person name="Wei L."/>
        </authorList>
    </citation>
    <scope>NUCLEOTIDE SEQUENCE</scope>
    <source>
        <strain evidence="1">G02</strain>
        <tissue evidence="1">Leaf</tissue>
    </source>
</reference>
<dbReference type="PANTHER" id="PTHR48475">
    <property type="entry name" value="RIBONUCLEASE H"/>
    <property type="match status" value="1"/>
</dbReference>
<sequence length="84" mass="9313">MARPPHKGVGSIVLHPQEDDMEFAVKFEFKASNNEAKYEALVLGLRMAQNAGASHLIAYPKKKAYTYSKKYMMDVTDPTSGPGH</sequence>
<dbReference type="InterPro" id="IPR012337">
    <property type="entry name" value="RNaseH-like_sf"/>
</dbReference>
<protein>
    <recommendedName>
        <fullName evidence="2">Reverse transcriptase domain-containing protein</fullName>
    </recommendedName>
</protein>
<name>A0AAW2Q1J3_SESRA</name>
<dbReference type="AlphaFoldDB" id="A0AAW2Q1J3"/>
<gene>
    <name evidence="1" type="ORF">Sradi_3834500</name>
</gene>
<dbReference type="SUPFAM" id="SSF53098">
    <property type="entry name" value="Ribonuclease H-like"/>
    <property type="match status" value="1"/>
</dbReference>
<organism evidence="1">
    <name type="scientific">Sesamum radiatum</name>
    <name type="common">Black benniseed</name>
    <dbReference type="NCBI Taxonomy" id="300843"/>
    <lineage>
        <taxon>Eukaryota</taxon>
        <taxon>Viridiplantae</taxon>
        <taxon>Streptophyta</taxon>
        <taxon>Embryophyta</taxon>
        <taxon>Tracheophyta</taxon>
        <taxon>Spermatophyta</taxon>
        <taxon>Magnoliopsida</taxon>
        <taxon>eudicotyledons</taxon>
        <taxon>Gunneridae</taxon>
        <taxon>Pentapetalae</taxon>
        <taxon>asterids</taxon>
        <taxon>lamiids</taxon>
        <taxon>Lamiales</taxon>
        <taxon>Pedaliaceae</taxon>
        <taxon>Sesamum</taxon>
    </lineage>
</organism>
<evidence type="ECO:0008006" key="2">
    <source>
        <dbReference type="Google" id="ProtNLM"/>
    </source>
</evidence>
<dbReference type="InterPro" id="IPR036397">
    <property type="entry name" value="RNaseH_sf"/>
</dbReference>
<reference evidence="1" key="2">
    <citation type="journal article" date="2024" name="Plant">
        <title>Genomic evolution and insights into agronomic trait innovations of Sesamum species.</title>
        <authorList>
            <person name="Miao H."/>
            <person name="Wang L."/>
            <person name="Qu L."/>
            <person name="Liu H."/>
            <person name="Sun Y."/>
            <person name="Le M."/>
            <person name="Wang Q."/>
            <person name="Wei S."/>
            <person name="Zheng Y."/>
            <person name="Lin W."/>
            <person name="Duan Y."/>
            <person name="Cao H."/>
            <person name="Xiong S."/>
            <person name="Wang X."/>
            <person name="Wei L."/>
            <person name="Li C."/>
            <person name="Ma Q."/>
            <person name="Ju M."/>
            <person name="Zhao R."/>
            <person name="Li G."/>
            <person name="Mu C."/>
            <person name="Tian Q."/>
            <person name="Mei H."/>
            <person name="Zhang T."/>
            <person name="Gao T."/>
            <person name="Zhang H."/>
        </authorList>
    </citation>
    <scope>NUCLEOTIDE SEQUENCE</scope>
    <source>
        <strain evidence="1">G02</strain>
    </source>
</reference>
<accession>A0AAW2Q1J3</accession>
<proteinExistence type="predicted"/>
<dbReference type="PANTHER" id="PTHR48475:SF2">
    <property type="entry name" value="RIBONUCLEASE H"/>
    <property type="match status" value="1"/>
</dbReference>
<comment type="caution">
    <text evidence="1">The sequence shown here is derived from an EMBL/GenBank/DDBJ whole genome shotgun (WGS) entry which is preliminary data.</text>
</comment>
<evidence type="ECO:0000313" key="1">
    <source>
        <dbReference type="EMBL" id="KAL0361500.1"/>
    </source>
</evidence>
<dbReference type="GO" id="GO:0003676">
    <property type="term" value="F:nucleic acid binding"/>
    <property type="evidence" value="ECO:0007669"/>
    <property type="project" value="InterPro"/>
</dbReference>